<dbReference type="Gene3D" id="3.30.2140.20">
    <property type="match status" value="1"/>
</dbReference>
<comment type="caution">
    <text evidence="2">The sequence shown here is derived from an EMBL/GenBank/DDBJ whole genome shotgun (WGS) entry which is preliminary data.</text>
</comment>
<sequence length="330" mass="37090">MPRPTYTVEQLGQFYDRIRLPEKYRCHPDDASRASNEDRLDFLTTLQRHTLCNIPFENLDLHYSRCPNIDLHPTSLFHKIVCRPHGKVSESKRGGYCMENNTLLATVLRSLGFQVMSTSGRVSSQAAPNGDVTGGNGELMFYGFSHMANIVTIGSVRYLVDVGFGAGCAVKPLPLLDGHEQSNLPMQQVRLRWDTLAESEDSDAKLWILERRDAAAEPWSAVYCFPDRVEFLPADFAVMNHFTSTSRACFFTHTVVIVKYLLSEDGSQVIGEMVLVGDRLHWRVAGRKEILGVLTNESERVDALEKFFDIRLTEMQQSAILGLGSMLGEP</sequence>
<protein>
    <submittedName>
        <fullName evidence="2">Arylamine N-acetyltransferase like protein</fullName>
    </submittedName>
</protein>
<reference evidence="2 3" key="1">
    <citation type="submission" date="2015-03" db="EMBL/GenBank/DDBJ databases">
        <title>RNA-seq based gene annotation and comparative genomics of four Zymoseptoria species reveal species-specific pathogenicity related genes and transposable element activity.</title>
        <authorList>
            <person name="Grandaubert J."/>
            <person name="Bhattacharyya A."/>
            <person name="Stukenbrock E.H."/>
        </authorList>
    </citation>
    <scope>NUCLEOTIDE SEQUENCE [LARGE SCALE GENOMIC DNA]</scope>
    <source>
        <strain evidence="2 3">Zb18110</strain>
    </source>
</reference>
<evidence type="ECO:0000313" key="2">
    <source>
        <dbReference type="EMBL" id="KJX92552.1"/>
    </source>
</evidence>
<dbReference type="OrthoDB" id="10260017at2759"/>
<dbReference type="InterPro" id="IPR038765">
    <property type="entry name" value="Papain-like_cys_pep_sf"/>
</dbReference>
<dbReference type="InterPro" id="IPR053710">
    <property type="entry name" value="Arylamine_NAT_domain_sf"/>
</dbReference>
<dbReference type="InterPro" id="IPR001447">
    <property type="entry name" value="Arylamine_N-AcTrfase"/>
</dbReference>
<accession>A0A0F4G6A4</accession>
<organism evidence="2 3">
    <name type="scientific">Zymoseptoria brevis</name>
    <dbReference type="NCBI Taxonomy" id="1047168"/>
    <lineage>
        <taxon>Eukaryota</taxon>
        <taxon>Fungi</taxon>
        <taxon>Dikarya</taxon>
        <taxon>Ascomycota</taxon>
        <taxon>Pezizomycotina</taxon>
        <taxon>Dothideomycetes</taxon>
        <taxon>Dothideomycetidae</taxon>
        <taxon>Mycosphaerellales</taxon>
        <taxon>Mycosphaerellaceae</taxon>
        <taxon>Zymoseptoria</taxon>
    </lineage>
</organism>
<dbReference type="Proteomes" id="UP000033647">
    <property type="component" value="Unassembled WGS sequence"/>
</dbReference>
<evidence type="ECO:0000313" key="3">
    <source>
        <dbReference type="Proteomes" id="UP000033647"/>
    </source>
</evidence>
<keyword evidence="3" id="KW-1185">Reference proteome</keyword>
<dbReference type="PANTHER" id="PTHR11786:SF0">
    <property type="entry name" value="ARYLAMINE N-ACETYLTRANSFERASE 4-RELATED"/>
    <property type="match status" value="1"/>
</dbReference>
<comment type="similarity">
    <text evidence="1">Belongs to the arylamine N-acetyltransferase family.</text>
</comment>
<dbReference type="Pfam" id="PF00797">
    <property type="entry name" value="Acetyltransf_2"/>
    <property type="match status" value="1"/>
</dbReference>
<evidence type="ECO:0000256" key="1">
    <source>
        <dbReference type="ARBA" id="ARBA00006547"/>
    </source>
</evidence>
<proteinExistence type="inferred from homology"/>
<name>A0A0F4G6A4_9PEZI</name>
<dbReference type="GO" id="GO:0016407">
    <property type="term" value="F:acetyltransferase activity"/>
    <property type="evidence" value="ECO:0007669"/>
    <property type="project" value="InterPro"/>
</dbReference>
<dbReference type="AlphaFoldDB" id="A0A0F4G6A4"/>
<dbReference type="STRING" id="1047168.A0A0F4G6A4"/>
<gene>
    <name evidence="2" type="ORF">TI39_contig5841g00017</name>
</gene>
<dbReference type="SUPFAM" id="SSF54001">
    <property type="entry name" value="Cysteine proteinases"/>
    <property type="match status" value="1"/>
</dbReference>
<dbReference type="EMBL" id="LAFY01005796">
    <property type="protein sequence ID" value="KJX92552.1"/>
    <property type="molecule type" value="Genomic_DNA"/>
</dbReference>
<dbReference type="PANTHER" id="PTHR11786">
    <property type="entry name" value="N-HYDROXYARYLAMINE O-ACETYLTRANSFERASE"/>
    <property type="match status" value="1"/>
</dbReference>
<keyword evidence="2" id="KW-0808">Transferase</keyword>